<keyword evidence="3" id="KW-0804">Transcription</keyword>
<feature type="domain" description="HTH araC/xylS-type" evidence="4">
    <location>
        <begin position="188"/>
        <end position="286"/>
    </location>
</feature>
<dbReference type="PANTHER" id="PTHR43280">
    <property type="entry name" value="ARAC-FAMILY TRANSCRIPTIONAL REGULATOR"/>
    <property type="match status" value="1"/>
</dbReference>
<dbReference type="GO" id="GO:0003700">
    <property type="term" value="F:DNA-binding transcription factor activity"/>
    <property type="evidence" value="ECO:0007669"/>
    <property type="project" value="InterPro"/>
</dbReference>
<dbReference type="InterPro" id="IPR020449">
    <property type="entry name" value="Tscrpt_reg_AraC-type_HTH"/>
</dbReference>
<evidence type="ECO:0000313" key="6">
    <source>
        <dbReference type="EMBL" id="KZS44611.1"/>
    </source>
</evidence>
<dbReference type="AlphaFoldDB" id="A0A163FXE4"/>
<name>A0A163FXE4_9BACL</name>
<evidence type="ECO:0000259" key="4">
    <source>
        <dbReference type="PROSITE" id="PS01124"/>
    </source>
</evidence>
<comment type="caution">
    <text evidence="6">The sequence shown here is derived from an EMBL/GenBank/DDBJ whole genome shotgun (WGS) entry which is preliminary data.</text>
</comment>
<dbReference type="Pfam" id="PF01497">
    <property type="entry name" value="Peripla_BP_2"/>
    <property type="match status" value="1"/>
</dbReference>
<dbReference type="PRINTS" id="PR00032">
    <property type="entry name" value="HTHARAC"/>
</dbReference>
<dbReference type="Pfam" id="PF12833">
    <property type="entry name" value="HTH_18"/>
    <property type="match status" value="1"/>
</dbReference>
<accession>A0A163FXE4</accession>
<evidence type="ECO:0000256" key="3">
    <source>
        <dbReference type="ARBA" id="ARBA00023163"/>
    </source>
</evidence>
<keyword evidence="2" id="KW-0238">DNA-binding</keyword>
<gene>
    <name evidence="6" type="ORF">AWU65_31690</name>
</gene>
<proteinExistence type="predicted"/>
<reference evidence="6" key="1">
    <citation type="journal article" date="2016" name="Genome Announc.">
        <title>Draft genomes of two strains of Paenibacillus glucanolyticus with capability to degrade lignocellulose.</title>
        <authorList>
            <person name="Mathews S.L."/>
            <person name="Pawlak J."/>
            <person name="Grunden A.M."/>
        </authorList>
    </citation>
    <scope>NUCLEOTIDE SEQUENCE [LARGE SCALE GENOMIC DNA]</scope>
    <source>
        <strain evidence="6">SLM1</strain>
    </source>
</reference>
<dbReference type="PROSITE" id="PS50983">
    <property type="entry name" value="FE_B12_PBP"/>
    <property type="match status" value="1"/>
</dbReference>
<dbReference type="PANTHER" id="PTHR43280:SF28">
    <property type="entry name" value="HTH-TYPE TRANSCRIPTIONAL ACTIVATOR RHAS"/>
    <property type="match status" value="1"/>
</dbReference>
<evidence type="ECO:0000256" key="1">
    <source>
        <dbReference type="ARBA" id="ARBA00023015"/>
    </source>
</evidence>
<evidence type="ECO:0000259" key="5">
    <source>
        <dbReference type="PROSITE" id="PS50983"/>
    </source>
</evidence>
<keyword evidence="7" id="KW-1185">Reference proteome</keyword>
<dbReference type="GO" id="GO:0043565">
    <property type="term" value="F:sequence-specific DNA binding"/>
    <property type="evidence" value="ECO:0007669"/>
    <property type="project" value="InterPro"/>
</dbReference>
<dbReference type="Proteomes" id="UP000076796">
    <property type="component" value="Unassembled WGS sequence"/>
</dbReference>
<dbReference type="PROSITE" id="PS00041">
    <property type="entry name" value="HTH_ARAC_FAMILY_1"/>
    <property type="match status" value="1"/>
</dbReference>
<dbReference type="InterPro" id="IPR018060">
    <property type="entry name" value="HTH_AraC"/>
</dbReference>
<feature type="domain" description="Fe/B12 periplasmic-binding" evidence="5">
    <location>
        <begin position="289"/>
        <end position="554"/>
    </location>
</feature>
<evidence type="ECO:0000256" key="2">
    <source>
        <dbReference type="ARBA" id="ARBA00023125"/>
    </source>
</evidence>
<dbReference type="GeneID" id="97553638"/>
<dbReference type="OrthoDB" id="2461801at2"/>
<dbReference type="Gene3D" id="1.10.10.60">
    <property type="entry name" value="Homeodomain-like"/>
    <property type="match status" value="2"/>
</dbReference>
<dbReference type="SUPFAM" id="SSF46689">
    <property type="entry name" value="Homeodomain-like"/>
    <property type="match status" value="2"/>
</dbReference>
<keyword evidence="1" id="KW-0805">Transcription regulation</keyword>
<sequence length="555" mass="63664">MLNLMSNSSDKNDPKEYGGLMARLWNIDIVHGHSLSLDQQLTVQSALVVPLSGEASLQQVEQITRMNKGCVYFCAAGSTFGITSDDHRSVEEQELTAVAILHFGFYEGELGCGRLHEVDDAAFTPYDGIFVVSSPDRLNLVCRTMHKEFHSKDPLKQWRVQIDFQELLYTMVAGCGPYAKNDKRQALERVKEYIEEHYNEDLTIDELAGLSELSPKYFVEVYKKTYGHSAMDYLANVRLNKAKQLMLGSDSLLREVAHMVGYKDEFYFSRKFKKAFGISPSVYMKTRKNKMALYGSTTLLGYVMPLDFTPYAAPLHPKWSQHYYNVLGPDIPVHLDAYRQNHNKYANLEKLASARPELIVSAYGIEEWEKDQLRLIAPLYEMPGEHEGWQSNLLGLAEVLDKLPEAEQWIEGFHRKISSYREKLPPGRMGQRTLLTARLHQDELMSYSHPGMKELLYDDFNFQPALSLDFENGRGLTMEQIKESCAGHILLLIRQDSETLAHWRRLQATPEWMTLPAVREGSFHQLSSYPWREYSPIAMEHMAEEAFRLFSGKCP</sequence>
<dbReference type="EMBL" id="LWMH01000002">
    <property type="protein sequence ID" value="KZS44611.1"/>
    <property type="molecule type" value="Genomic_DNA"/>
</dbReference>
<dbReference type="SUPFAM" id="SSF53807">
    <property type="entry name" value="Helical backbone' metal receptor"/>
    <property type="match status" value="1"/>
</dbReference>
<organism evidence="6 7">
    <name type="scientific">Paenibacillus glucanolyticus</name>
    <dbReference type="NCBI Taxonomy" id="59843"/>
    <lineage>
        <taxon>Bacteria</taxon>
        <taxon>Bacillati</taxon>
        <taxon>Bacillota</taxon>
        <taxon>Bacilli</taxon>
        <taxon>Bacillales</taxon>
        <taxon>Paenibacillaceae</taxon>
        <taxon>Paenibacillus</taxon>
    </lineage>
</organism>
<dbReference type="InterPro" id="IPR002491">
    <property type="entry name" value="ABC_transptr_periplasmic_BD"/>
</dbReference>
<dbReference type="RefSeq" id="WP_063480490.1">
    <property type="nucleotide sequence ID" value="NZ_CP147845.1"/>
</dbReference>
<evidence type="ECO:0000313" key="7">
    <source>
        <dbReference type="Proteomes" id="UP000076796"/>
    </source>
</evidence>
<dbReference type="STRING" id="59843.A3958_03935"/>
<dbReference type="InterPro" id="IPR009057">
    <property type="entry name" value="Homeodomain-like_sf"/>
</dbReference>
<protein>
    <submittedName>
        <fullName evidence="6">AraC family transcriptional regulator</fullName>
    </submittedName>
</protein>
<dbReference type="InterPro" id="IPR018062">
    <property type="entry name" value="HTH_AraC-typ_CS"/>
</dbReference>
<dbReference type="PROSITE" id="PS01124">
    <property type="entry name" value="HTH_ARAC_FAMILY_2"/>
    <property type="match status" value="1"/>
</dbReference>
<dbReference type="SMART" id="SM00342">
    <property type="entry name" value="HTH_ARAC"/>
    <property type="match status" value="1"/>
</dbReference>
<dbReference type="Gene3D" id="3.40.50.1980">
    <property type="entry name" value="Nitrogenase molybdenum iron protein domain"/>
    <property type="match status" value="2"/>
</dbReference>